<evidence type="ECO:0000313" key="6">
    <source>
        <dbReference type="EMBL" id="CAK0834703.1"/>
    </source>
</evidence>
<reference evidence="6" key="1">
    <citation type="submission" date="2023-10" db="EMBL/GenBank/DDBJ databases">
        <authorList>
            <person name="Chen Y."/>
            <person name="Shah S."/>
            <person name="Dougan E. K."/>
            <person name="Thang M."/>
            <person name="Chan C."/>
        </authorList>
    </citation>
    <scope>NUCLEOTIDE SEQUENCE [LARGE SCALE GENOMIC DNA]</scope>
</reference>
<protein>
    <recommendedName>
        <fullName evidence="5">MYND-type domain-containing protein</fullName>
    </recommendedName>
</protein>
<evidence type="ECO:0000256" key="4">
    <source>
        <dbReference type="PROSITE-ProRule" id="PRU00134"/>
    </source>
</evidence>
<dbReference type="PROSITE" id="PS50865">
    <property type="entry name" value="ZF_MYND_2"/>
    <property type="match status" value="1"/>
</dbReference>
<accession>A0ABN9SS21</accession>
<name>A0ABN9SS21_9DINO</name>
<evidence type="ECO:0000259" key="5">
    <source>
        <dbReference type="PROSITE" id="PS50865"/>
    </source>
</evidence>
<comment type="caution">
    <text evidence="6">The sequence shown here is derived from an EMBL/GenBank/DDBJ whole genome shotgun (WGS) entry which is preliminary data.</text>
</comment>
<dbReference type="Gene3D" id="6.10.140.2220">
    <property type="match status" value="1"/>
</dbReference>
<dbReference type="SUPFAM" id="SSF144232">
    <property type="entry name" value="HIT/MYND zinc finger-like"/>
    <property type="match status" value="1"/>
</dbReference>
<organism evidence="6 7">
    <name type="scientific">Prorocentrum cordatum</name>
    <dbReference type="NCBI Taxonomy" id="2364126"/>
    <lineage>
        <taxon>Eukaryota</taxon>
        <taxon>Sar</taxon>
        <taxon>Alveolata</taxon>
        <taxon>Dinophyceae</taxon>
        <taxon>Prorocentrales</taxon>
        <taxon>Prorocentraceae</taxon>
        <taxon>Prorocentrum</taxon>
    </lineage>
</organism>
<keyword evidence="7" id="KW-1185">Reference proteome</keyword>
<keyword evidence="3" id="KW-0862">Zinc</keyword>
<proteinExistence type="predicted"/>
<dbReference type="PROSITE" id="PS01360">
    <property type="entry name" value="ZF_MYND_1"/>
    <property type="match status" value="1"/>
</dbReference>
<dbReference type="InterPro" id="IPR002893">
    <property type="entry name" value="Znf_MYND"/>
</dbReference>
<dbReference type="EMBL" id="CAUYUJ010012858">
    <property type="protein sequence ID" value="CAK0834703.1"/>
    <property type="molecule type" value="Genomic_DNA"/>
</dbReference>
<evidence type="ECO:0000313" key="7">
    <source>
        <dbReference type="Proteomes" id="UP001189429"/>
    </source>
</evidence>
<dbReference type="Proteomes" id="UP001189429">
    <property type="component" value="Unassembled WGS sequence"/>
</dbReference>
<evidence type="ECO:0000256" key="1">
    <source>
        <dbReference type="ARBA" id="ARBA00022723"/>
    </source>
</evidence>
<feature type="non-terminal residue" evidence="6">
    <location>
        <position position="1"/>
    </location>
</feature>
<evidence type="ECO:0000256" key="2">
    <source>
        <dbReference type="ARBA" id="ARBA00022771"/>
    </source>
</evidence>
<gene>
    <name evidence="6" type="ORF">PCOR1329_LOCUS32063</name>
</gene>
<keyword evidence="1" id="KW-0479">Metal-binding</keyword>
<sequence length="108" mass="12395">RNSRDNITCMIVQLVDGSDWASMADEMKGYERLLPKGEEKPDEDARSQYHKFLKGCDFSSEVQACSLCGKWTTGMSQCPCKQAIYCSRQCQKKDWKKAHKTFCTVIKK</sequence>
<dbReference type="Pfam" id="PF01753">
    <property type="entry name" value="zf-MYND"/>
    <property type="match status" value="1"/>
</dbReference>
<feature type="domain" description="MYND-type" evidence="5">
    <location>
        <begin position="65"/>
        <end position="103"/>
    </location>
</feature>
<keyword evidence="2 4" id="KW-0863">Zinc-finger</keyword>
<evidence type="ECO:0000256" key="3">
    <source>
        <dbReference type="ARBA" id="ARBA00022833"/>
    </source>
</evidence>